<comment type="caution">
    <text evidence="5">The sequence shown here is derived from an EMBL/GenBank/DDBJ whole genome shotgun (WGS) entry which is preliminary data.</text>
</comment>
<accession>A0ABD3GRT2</accession>
<name>A0ABD3GRT2_9MARC</name>
<gene>
    <name evidence="5" type="ORF">R1sor_024242</name>
</gene>
<dbReference type="EMBL" id="JBJQOH010000007">
    <property type="protein sequence ID" value="KAL3681286.1"/>
    <property type="molecule type" value="Genomic_DNA"/>
</dbReference>
<dbReference type="GO" id="GO:0016787">
    <property type="term" value="F:hydrolase activity"/>
    <property type="evidence" value="ECO:0007669"/>
    <property type="project" value="UniProtKB-KW"/>
</dbReference>
<reference evidence="5 6" key="1">
    <citation type="submission" date="2024-09" db="EMBL/GenBank/DDBJ databases">
        <title>Chromosome-scale assembly of Riccia sorocarpa.</title>
        <authorList>
            <person name="Paukszto L."/>
        </authorList>
    </citation>
    <scope>NUCLEOTIDE SEQUENCE [LARGE SCALE GENOMIC DNA]</scope>
    <source>
        <strain evidence="5">LP-2024</strain>
        <tissue evidence="5">Aerial parts of the thallus</tissue>
    </source>
</reference>
<keyword evidence="2" id="KW-0378">Hydrolase</keyword>
<evidence type="ECO:0000256" key="4">
    <source>
        <dbReference type="SAM" id="MobiDB-lite"/>
    </source>
</evidence>
<keyword evidence="6" id="KW-1185">Reference proteome</keyword>
<evidence type="ECO:0000256" key="1">
    <source>
        <dbReference type="ARBA" id="ARBA00008668"/>
    </source>
</evidence>
<feature type="compositionally biased region" description="Polar residues" evidence="4">
    <location>
        <begin position="1"/>
        <end position="26"/>
    </location>
</feature>
<feature type="region of interest" description="Disordered" evidence="4">
    <location>
        <begin position="1"/>
        <end position="28"/>
    </location>
</feature>
<keyword evidence="3" id="KW-0443">Lipid metabolism</keyword>
<proteinExistence type="inferred from homology"/>
<dbReference type="InterPro" id="IPR001087">
    <property type="entry name" value="GDSL"/>
</dbReference>
<evidence type="ECO:0008006" key="7">
    <source>
        <dbReference type="Google" id="ProtNLM"/>
    </source>
</evidence>
<dbReference type="PANTHER" id="PTHR46020">
    <property type="entry name" value="OSJNBB0059K02.9 PROTEIN"/>
    <property type="match status" value="1"/>
</dbReference>
<dbReference type="Gene3D" id="3.40.50.1110">
    <property type="entry name" value="SGNH hydrolase"/>
    <property type="match status" value="1"/>
</dbReference>
<dbReference type="GO" id="GO:0006629">
    <property type="term" value="P:lipid metabolic process"/>
    <property type="evidence" value="ECO:0007669"/>
    <property type="project" value="UniProtKB-KW"/>
</dbReference>
<sequence length="401" mass="44183">MTPISLSRAASPTHMCGSNKTSQTRLAASPSLAHAKRQALRQHMRERGGEILDWRPYCAVTMRKFLILWLLYFYTRSINVSGEESSPRLLFVFGDSYADTGNTPPGSTSAWSVPYGKFWPGTPVGRFSDGFVETDILAAALGMPSPTPYRLAQNMSISGGVNFAVGGSGVTYAYGTPPFQTQVGWFASMVEAGVFTPEDLNRALIFVSVVGNDYAAYNGSSLEGYSNLTHEVPLLIDLNLRTLYSLGARNFMVSSISPLDCLPRITALSGFTECQKNVTIDAVIASHNHFLGNRLENITRKLENSSVLYLQQTKSMRYVLNHLSEFNLTEGLKPCCVGNCGSVDEGGNPLYTVCENPETHFFWDGVHPTEAGWKAIVGLYNRPRFTWFARSLSSWFGSLRL</sequence>
<protein>
    <recommendedName>
        <fullName evidence="7">GDSL esterase/lipase</fullName>
    </recommendedName>
</protein>
<evidence type="ECO:0000256" key="2">
    <source>
        <dbReference type="ARBA" id="ARBA00022801"/>
    </source>
</evidence>
<organism evidence="5 6">
    <name type="scientific">Riccia sorocarpa</name>
    <dbReference type="NCBI Taxonomy" id="122646"/>
    <lineage>
        <taxon>Eukaryota</taxon>
        <taxon>Viridiplantae</taxon>
        <taxon>Streptophyta</taxon>
        <taxon>Embryophyta</taxon>
        <taxon>Marchantiophyta</taxon>
        <taxon>Marchantiopsida</taxon>
        <taxon>Marchantiidae</taxon>
        <taxon>Marchantiales</taxon>
        <taxon>Ricciaceae</taxon>
        <taxon>Riccia</taxon>
    </lineage>
</organism>
<dbReference type="AlphaFoldDB" id="A0ABD3GRT2"/>
<comment type="similarity">
    <text evidence="1">Belongs to the 'GDSL' lipolytic enzyme family.</text>
</comment>
<evidence type="ECO:0000313" key="6">
    <source>
        <dbReference type="Proteomes" id="UP001633002"/>
    </source>
</evidence>
<dbReference type="SUPFAM" id="SSF52266">
    <property type="entry name" value="SGNH hydrolase"/>
    <property type="match status" value="1"/>
</dbReference>
<evidence type="ECO:0000313" key="5">
    <source>
        <dbReference type="EMBL" id="KAL3681286.1"/>
    </source>
</evidence>
<evidence type="ECO:0000256" key="3">
    <source>
        <dbReference type="ARBA" id="ARBA00023098"/>
    </source>
</evidence>
<dbReference type="InterPro" id="IPR036514">
    <property type="entry name" value="SGNH_hydro_sf"/>
</dbReference>
<dbReference type="PANTHER" id="PTHR46020:SF4">
    <property type="entry name" value="OS04G0650200 PROTEIN"/>
    <property type="match status" value="1"/>
</dbReference>
<dbReference type="Pfam" id="PF00657">
    <property type="entry name" value="Lipase_GDSL"/>
    <property type="match status" value="1"/>
</dbReference>
<dbReference type="Proteomes" id="UP001633002">
    <property type="component" value="Unassembled WGS sequence"/>
</dbReference>